<dbReference type="Proteomes" id="UP000236745">
    <property type="component" value="Unassembled WGS sequence"/>
</dbReference>
<gene>
    <name evidence="6" type="ORF">SAMN05444390_101577</name>
</gene>
<evidence type="ECO:0000313" key="6">
    <source>
        <dbReference type="EMBL" id="SEF80800.1"/>
    </source>
</evidence>
<feature type="transmembrane region" description="Helical" evidence="5">
    <location>
        <begin position="100"/>
        <end position="121"/>
    </location>
</feature>
<dbReference type="InterPro" id="IPR032808">
    <property type="entry name" value="DoxX"/>
</dbReference>
<keyword evidence="4 5" id="KW-0472">Membrane</keyword>
<keyword evidence="3 5" id="KW-1133">Transmembrane helix</keyword>
<keyword evidence="7" id="KW-1185">Reference proteome</keyword>
<organism evidence="6 7">
    <name type="scientific">Marinobacterium lutimaris</name>
    <dbReference type="NCBI Taxonomy" id="568106"/>
    <lineage>
        <taxon>Bacteria</taxon>
        <taxon>Pseudomonadati</taxon>
        <taxon>Pseudomonadota</taxon>
        <taxon>Gammaproteobacteria</taxon>
        <taxon>Oceanospirillales</taxon>
        <taxon>Oceanospirillaceae</taxon>
        <taxon>Marinobacterium</taxon>
    </lineage>
</organism>
<reference evidence="6 7" key="1">
    <citation type="submission" date="2016-10" db="EMBL/GenBank/DDBJ databases">
        <authorList>
            <person name="de Groot N.N."/>
        </authorList>
    </citation>
    <scope>NUCLEOTIDE SEQUENCE [LARGE SCALE GENOMIC DNA]</scope>
    <source>
        <strain evidence="6 7">DSM 22012</strain>
    </source>
</reference>
<evidence type="ECO:0000256" key="2">
    <source>
        <dbReference type="ARBA" id="ARBA00022692"/>
    </source>
</evidence>
<dbReference type="Pfam" id="PF13564">
    <property type="entry name" value="DoxX_2"/>
    <property type="match status" value="1"/>
</dbReference>
<evidence type="ECO:0000256" key="4">
    <source>
        <dbReference type="ARBA" id="ARBA00023136"/>
    </source>
</evidence>
<feature type="transmembrane region" description="Helical" evidence="5">
    <location>
        <begin position="127"/>
        <end position="144"/>
    </location>
</feature>
<proteinExistence type="predicted"/>
<dbReference type="OrthoDB" id="3385086at2"/>
<dbReference type="RefSeq" id="WP_104001557.1">
    <property type="nucleotide sequence ID" value="NZ_FNVQ01000001.1"/>
</dbReference>
<keyword evidence="2 5" id="KW-0812">Transmembrane</keyword>
<comment type="subcellular location">
    <subcellularLocation>
        <location evidence="1">Membrane</location>
        <topology evidence="1">Multi-pass membrane protein</topology>
    </subcellularLocation>
</comment>
<sequence length="160" mass="17740">MSAYWKKHIQRNIYKTSLWLAVGLVSSIFLAIGIIELLMPVAEMARVLPWAGSHPVWFTRSLGIVDIAGGLGILLPFVLNSFVLHRFFLYGLVLHKLPRLLAIAALGCASKQIVAICYHLTIGEPSVVPLNIALLTLSLFIFLNRRENHKSGIKNQLASL</sequence>
<accession>A0A1H5V0T9</accession>
<name>A0A1H5V0T9_9GAMM</name>
<feature type="transmembrane region" description="Helical" evidence="5">
    <location>
        <begin position="20"/>
        <end position="42"/>
    </location>
</feature>
<dbReference type="GO" id="GO:0016020">
    <property type="term" value="C:membrane"/>
    <property type="evidence" value="ECO:0007669"/>
    <property type="project" value="UniProtKB-SubCell"/>
</dbReference>
<protein>
    <submittedName>
        <fullName evidence="6">DoxX-like family protein</fullName>
    </submittedName>
</protein>
<feature type="transmembrane region" description="Helical" evidence="5">
    <location>
        <begin position="62"/>
        <end position="88"/>
    </location>
</feature>
<evidence type="ECO:0000256" key="1">
    <source>
        <dbReference type="ARBA" id="ARBA00004141"/>
    </source>
</evidence>
<evidence type="ECO:0000313" key="7">
    <source>
        <dbReference type="Proteomes" id="UP000236745"/>
    </source>
</evidence>
<evidence type="ECO:0000256" key="3">
    <source>
        <dbReference type="ARBA" id="ARBA00022989"/>
    </source>
</evidence>
<evidence type="ECO:0000256" key="5">
    <source>
        <dbReference type="SAM" id="Phobius"/>
    </source>
</evidence>
<dbReference type="AlphaFoldDB" id="A0A1H5V0T9"/>
<dbReference type="EMBL" id="FNVQ01000001">
    <property type="protein sequence ID" value="SEF80800.1"/>
    <property type="molecule type" value="Genomic_DNA"/>
</dbReference>